<name>A0A5C3LJY6_9AGAR</name>
<protein>
    <submittedName>
        <fullName evidence="1">Uncharacterized protein</fullName>
    </submittedName>
</protein>
<evidence type="ECO:0000313" key="2">
    <source>
        <dbReference type="Proteomes" id="UP000308652"/>
    </source>
</evidence>
<organism evidence="1 2">
    <name type="scientific">Crucibulum laeve</name>
    <dbReference type="NCBI Taxonomy" id="68775"/>
    <lineage>
        <taxon>Eukaryota</taxon>
        <taxon>Fungi</taxon>
        <taxon>Dikarya</taxon>
        <taxon>Basidiomycota</taxon>
        <taxon>Agaricomycotina</taxon>
        <taxon>Agaricomycetes</taxon>
        <taxon>Agaricomycetidae</taxon>
        <taxon>Agaricales</taxon>
        <taxon>Agaricineae</taxon>
        <taxon>Nidulariaceae</taxon>
        <taxon>Crucibulum</taxon>
    </lineage>
</organism>
<keyword evidence="2" id="KW-1185">Reference proteome</keyword>
<proteinExistence type="predicted"/>
<reference evidence="1 2" key="1">
    <citation type="journal article" date="2019" name="Nat. Ecol. Evol.">
        <title>Megaphylogeny resolves global patterns of mushroom evolution.</title>
        <authorList>
            <person name="Varga T."/>
            <person name="Krizsan K."/>
            <person name="Foldi C."/>
            <person name="Dima B."/>
            <person name="Sanchez-Garcia M."/>
            <person name="Sanchez-Ramirez S."/>
            <person name="Szollosi G.J."/>
            <person name="Szarkandi J.G."/>
            <person name="Papp V."/>
            <person name="Albert L."/>
            <person name="Andreopoulos W."/>
            <person name="Angelini C."/>
            <person name="Antonin V."/>
            <person name="Barry K.W."/>
            <person name="Bougher N.L."/>
            <person name="Buchanan P."/>
            <person name="Buyck B."/>
            <person name="Bense V."/>
            <person name="Catcheside P."/>
            <person name="Chovatia M."/>
            <person name="Cooper J."/>
            <person name="Damon W."/>
            <person name="Desjardin D."/>
            <person name="Finy P."/>
            <person name="Geml J."/>
            <person name="Haridas S."/>
            <person name="Hughes K."/>
            <person name="Justo A."/>
            <person name="Karasinski D."/>
            <person name="Kautmanova I."/>
            <person name="Kiss B."/>
            <person name="Kocsube S."/>
            <person name="Kotiranta H."/>
            <person name="LaButti K.M."/>
            <person name="Lechner B.E."/>
            <person name="Liimatainen K."/>
            <person name="Lipzen A."/>
            <person name="Lukacs Z."/>
            <person name="Mihaltcheva S."/>
            <person name="Morgado L.N."/>
            <person name="Niskanen T."/>
            <person name="Noordeloos M.E."/>
            <person name="Ohm R.A."/>
            <person name="Ortiz-Santana B."/>
            <person name="Ovrebo C."/>
            <person name="Racz N."/>
            <person name="Riley R."/>
            <person name="Savchenko A."/>
            <person name="Shiryaev A."/>
            <person name="Soop K."/>
            <person name="Spirin V."/>
            <person name="Szebenyi C."/>
            <person name="Tomsovsky M."/>
            <person name="Tulloss R.E."/>
            <person name="Uehling J."/>
            <person name="Grigoriev I.V."/>
            <person name="Vagvolgyi C."/>
            <person name="Papp T."/>
            <person name="Martin F.M."/>
            <person name="Miettinen O."/>
            <person name="Hibbett D.S."/>
            <person name="Nagy L.G."/>
        </authorList>
    </citation>
    <scope>NUCLEOTIDE SEQUENCE [LARGE SCALE GENOMIC DNA]</scope>
    <source>
        <strain evidence="1 2">CBS 166.37</strain>
    </source>
</reference>
<dbReference type="EMBL" id="ML213661">
    <property type="protein sequence ID" value="TFK32867.1"/>
    <property type="molecule type" value="Genomic_DNA"/>
</dbReference>
<dbReference type="Proteomes" id="UP000308652">
    <property type="component" value="Unassembled WGS sequence"/>
</dbReference>
<sequence>MPHIVRQTYTLNTAAPVMAYLPGRSDATAFFHSGDSVVVRRIGRRAATTLGQLPTGLAPPNPPTDVDWIYMVSKTTPISTNNNGIIPHNLLTPVPRSFNRREHPYTIGEVAFVTETFPFRAGEHLERGQGVMITSDPISEYTKAPLSGRAFTQAKAHYTFTPVAEFFTVYDLTHAELI</sequence>
<accession>A0A5C3LJY6</accession>
<evidence type="ECO:0000313" key="1">
    <source>
        <dbReference type="EMBL" id="TFK32867.1"/>
    </source>
</evidence>
<dbReference type="AlphaFoldDB" id="A0A5C3LJY6"/>
<gene>
    <name evidence="1" type="ORF">BDQ12DRAFT_670732</name>
</gene>